<feature type="region of interest" description="Disordered" evidence="1">
    <location>
        <begin position="1"/>
        <end position="45"/>
    </location>
</feature>
<feature type="domain" description="Heparan-alpha-glucosaminide N-acetyltransferase catalytic" evidence="3">
    <location>
        <begin position="50"/>
        <end position="275"/>
    </location>
</feature>
<feature type="transmembrane region" description="Helical" evidence="2">
    <location>
        <begin position="94"/>
        <end position="114"/>
    </location>
</feature>
<keyword evidence="5" id="KW-1185">Reference proteome</keyword>
<protein>
    <submittedName>
        <fullName evidence="4">DUF1624 domain-containing protein</fullName>
    </submittedName>
</protein>
<feature type="transmembrane region" description="Helical" evidence="2">
    <location>
        <begin position="360"/>
        <end position="380"/>
    </location>
</feature>
<gene>
    <name evidence="4" type="ORF">FRX94_01055</name>
</gene>
<evidence type="ECO:0000313" key="4">
    <source>
        <dbReference type="EMBL" id="TWT28810.1"/>
    </source>
</evidence>
<feature type="transmembrane region" description="Helical" evidence="2">
    <location>
        <begin position="326"/>
        <end position="348"/>
    </location>
</feature>
<feature type="region of interest" description="Disordered" evidence="1">
    <location>
        <begin position="457"/>
        <end position="476"/>
    </location>
</feature>
<dbReference type="Proteomes" id="UP000320791">
    <property type="component" value="Unassembled WGS sequence"/>
</dbReference>
<sequence length="683" mass="72203">MPFNPDNGPLVPEGDIPIGARPQPGPRQPRAVWNGGQPAEAPRRRKARARIRGIDAARGFALFGMISVHTLPAWDNSTQSVTVPYQLFAGHAAALFATLAGVSLAIITGFHNVHTGRQLWRDRVNIFFRAVIVLLLGVTLNFLPLAVYNILPYYAFFFLFAIPFVGLRARSLFIWSLGMAIVGSLLRYIVLGSGSYPERTESMLEVESTADLRAVFLDPGTFLMNMVFTGVYPAITWIAFILLGMAIGRLDLTNIEVQIKLGVYSGIVIGVVAIGSDMLLTTFHGFDRIVAASSGYTADQVMDSLRLGGEVPSTTLWWQVADGPHLNTIASVIFSGALAAFALACYLLAERVVPMLLIPFERAGSMTLTLYTLHLVFLAFKSVSEYPISWCLAQVFTAMAIGFFWSVAVGQGPLERAQSECAKFLARVVVRDKAGKGGGAGGGVGPVGAVGGAPEGAGQAGAGAGSAGGASAGAGPAGVPVGAGQAGGGFSAGQGVSAGAGQAGFDAAGPVGAAPAGVIPEVDYGHRAPEPAGAIPDHFAQVDTPQQPTAQEAPLPEPAGWMDDPQPAAWMDEPEPASQMYAPIAPQPMPMPQDPRQHHVPTPQPASIADGIPPDSLPWQMPMPQDSPIMNPEYPSRFEHVRARRQRSDLPPREQDLSNLGSMNAVPRYQQPKGRHGRAGHSH</sequence>
<reference evidence="4 5" key="1">
    <citation type="submission" date="2019-08" db="EMBL/GenBank/DDBJ databases">
        <authorList>
            <person name="Lei W."/>
        </authorList>
    </citation>
    <scope>NUCLEOTIDE SEQUENCE [LARGE SCALE GENOMIC DNA]</scope>
    <source>
        <strain evidence="4 5">CCUG 58627</strain>
    </source>
</reference>
<dbReference type="RefSeq" id="WP_146323266.1">
    <property type="nucleotide sequence ID" value="NZ_BAABLR010000075.1"/>
</dbReference>
<dbReference type="InterPro" id="IPR012429">
    <property type="entry name" value="HGSNAT_cat"/>
</dbReference>
<dbReference type="OrthoDB" id="4966979at2"/>
<evidence type="ECO:0000259" key="3">
    <source>
        <dbReference type="Pfam" id="PF07786"/>
    </source>
</evidence>
<proteinExistence type="predicted"/>
<feature type="transmembrane region" description="Helical" evidence="2">
    <location>
        <begin position="222"/>
        <end position="247"/>
    </location>
</feature>
<name>A0A5C5UTK2_9CORY</name>
<feature type="region of interest" description="Disordered" evidence="1">
    <location>
        <begin position="545"/>
        <end position="683"/>
    </location>
</feature>
<evidence type="ECO:0000256" key="2">
    <source>
        <dbReference type="SAM" id="Phobius"/>
    </source>
</evidence>
<keyword evidence="2" id="KW-0812">Transmembrane</keyword>
<feature type="transmembrane region" description="Helical" evidence="2">
    <location>
        <begin position="259"/>
        <end position="280"/>
    </location>
</feature>
<feature type="transmembrane region" description="Helical" evidence="2">
    <location>
        <begin position="386"/>
        <end position="409"/>
    </location>
</feature>
<evidence type="ECO:0000313" key="5">
    <source>
        <dbReference type="Proteomes" id="UP000320791"/>
    </source>
</evidence>
<comment type="caution">
    <text evidence="4">The sequence shown here is derived from an EMBL/GenBank/DDBJ whole genome shotgun (WGS) entry which is preliminary data.</text>
</comment>
<accession>A0A5C5UTK2</accession>
<keyword evidence="2" id="KW-0472">Membrane</keyword>
<organism evidence="4 5">
    <name type="scientific">Corynebacterium canis</name>
    <dbReference type="NCBI Taxonomy" id="679663"/>
    <lineage>
        <taxon>Bacteria</taxon>
        <taxon>Bacillati</taxon>
        <taxon>Actinomycetota</taxon>
        <taxon>Actinomycetes</taxon>
        <taxon>Mycobacteriales</taxon>
        <taxon>Corynebacteriaceae</taxon>
        <taxon>Corynebacterium</taxon>
    </lineage>
</organism>
<feature type="transmembrane region" description="Helical" evidence="2">
    <location>
        <begin position="126"/>
        <end position="144"/>
    </location>
</feature>
<feature type="transmembrane region" description="Helical" evidence="2">
    <location>
        <begin position="150"/>
        <end position="167"/>
    </location>
</feature>
<dbReference type="AlphaFoldDB" id="A0A5C5UTK2"/>
<feature type="compositionally biased region" description="Basic residues" evidence="1">
    <location>
        <begin position="673"/>
        <end position="683"/>
    </location>
</feature>
<feature type="transmembrane region" description="Helical" evidence="2">
    <location>
        <begin position="172"/>
        <end position="190"/>
    </location>
</feature>
<dbReference type="Pfam" id="PF07786">
    <property type="entry name" value="HGSNAT_cat"/>
    <property type="match status" value="1"/>
</dbReference>
<evidence type="ECO:0000256" key="1">
    <source>
        <dbReference type="SAM" id="MobiDB-lite"/>
    </source>
</evidence>
<feature type="transmembrane region" description="Helical" evidence="2">
    <location>
        <begin position="53"/>
        <end position="74"/>
    </location>
</feature>
<dbReference type="EMBL" id="VOHM01000002">
    <property type="protein sequence ID" value="TWT28810.1"/>
    <property type="molecule type" value="Genomic_DNA"/>
</dbReference>
<feature type="compositionally biased region" description="Basic and acidic residues" evidence="1">
    <location>
        <begin position="636"/>
        <end position="656"/>
    </location>
</feature>
<keyword evidence="2" id="KW-1133">Transmembrane helix</keyword>